<evidence type="ECO:0000256" key="1">
    <source>
        <dbReference type="ARBA" id="ARBA00004651"/>
    </source>
</evidence>
<keyword evidence="7 9" id="KW-0807">Transducer</keyword>
<protein>
    <submittedName>
        <fullName evidence="13">Methyl-accepting chemotaxis sensory transducer with Cache sensor</fullName>
    </submittedName>
</protein>
<comment type="caution">
    <text evidence="13">The sequence shown here is derived from an EMBL/GenBank/DDBJ whole genome shotgun (WGS) entry which is preliminary data.</text>
</comment>
<dbReference type="GO" id="GO:0006935">
    <property type="term" value="P:chemotaxis"/>
    <property type="evidence" value="ECO:0007669"/>
    <property type="project" value="UniProtKB-KW"/>
</dbReference>
<dbReference type="Gene3D" id="3.30.450.20">
    <property type="entry name" value="PAS domain"/>
    <property type="match status" value="1"/>
</dbReference>
<dbReference type="AlphaFoldDB" id="A0A318ER57"/>
<evidence type="ECO:0000256" key="4">
    <source>
        <dbReference type="ARBA" id="ARBA00022692"/>
    </source>
</evidence>
<dbReference type="SMART" id="SM00283">
    <property type="entry name" value="MA"/>
    <property type="match status" value="1"/>
</dbReference>
<evidence type="ECO:0000256" key="5">
    <source>
        <dbReference type="ARBA" id="ARBA00022989"/>
    </source>
</evidence>
<dbReference type="PANTHER" id="PTHR32089:SF112">
    <property type="entry name" value="LYSOZYME-LIKE PROTEIN-RELATED"/>
    <property type="match status" value="1"/>
</dbReference>
<dbReference type="Pfam" id="PF00015">
    <property type="entry name" value="MCPsignal"/>
    <property type="match status" value="1"/>
</dbReference>
<feature type="domain" description="HAMP" evidence="12">
    <location>
        <begin position="302"/>
        <end position="357"/>
    </location>
</feature>
<keyword evidence="4 10" id="KW-0812">Transmembrane</keyword>
<gene>
    <name evidence="13" type="ORF">C8E03_102214</name>
</gene>
<keyword evidence="2" id="KW-1003">Cell membrane</keyword>
<dbReference type="GO" id="GO:0007165">
    <property type="term" value="P:signal transduction"/>
    <property type="evidence" value="ECO:0007669"/>
    <property type="project" value="UniProtKB-KW"/>
</dbReference>
<evidence type="ECO:0000259" key="12">
    <source>
        <dbReference type="PROSITE" id="PS50885"/>
    </source>
</evidence>
<dbReference type="CDD" id="cd12912">
    <property type="entry name" value="PDC2_MCP_like"/>
    <property type="match status" value="1"/>
</dbReference>
<dbReference type="PANTHER" id="PTHR32089">
    <property type="entry name" value="METHYL-ACCEPTING CHEMOTAXIS PROTEIN MCPB"/>
    <property type="match status" value="1"/>
</dbReference>
<evidence type="ECO:0000256" key="6">
    <source>
        <dbReference type="ARBA" id="ARBA00023136"/>
    </source>
</evidence>
<dbReference type="Gene3D" id="1.10.287.950">
    <property type="entry name" value="Methyl-accepting chemotaxis protein"/>
    <property type="match status" value="1"/>
</dbReference>
<evidence type="ECO:0000256" key="3">
    <source>
        <dbReference type="ARBA" id="ARBA00022500"/>
    </source>
</evidence>
<evidence type="ECO:0000259" key="11">
    <source>
        <dbReference type="PROSITE" id="PS50111"/>
    </source>
</evidence>
<dbReference type="GO" id="GO:0005886">
    <property type="term" value="C:plasma membrane"/>
    <property type="evidence" value="ECO:0007669"/>
    <property type="project" value="UniProtKB-SubCell"/>
</dbReference>
<evidence type="ECO:0000256" key="8">
    <source>
        <dbReference type="ARBA" id="ARBA00029447"/>
    </source>
</evidence>
<evidence type="ECO:0000313" key="14">
    <source>
        <dbReference type="Proteomes" id="UP000247523"/>
    </source>
</evidence>
<feature type="domain" description="Methyl-accepting transducer" evidence="11">
    <location>
        <begin position="376"/>
        <end position="612"/>
    </location>
</feature>
<dbReference type="SMART" id="SM00304">
    <property type="entry name" value="HAMP"/>
    <property type="match status" value="1"/>
</dbReference>
<comment type="similarity">
    <text evidence="8">Belongs to the methyl-accepting chemotaxis (MCP) protein family.</text>
</comment>
<dbReference type="InterPro" id="IPR033479">
    <property type="entry name" value="dCache_1"/>
</dbReference>
<dbReference type="Proteomes" id="UP000247523">
    <property type="component" value="Unassembled WGS sequence"/>
</dbReference>
<dbReference type="InterPro" id="IPR004089">
    <property type="entry name" value="MCPsignal_dom"/>
</dbReference>
<feature type="transmembrane region" description="Helical" evidence="10">
    <location>
        <begin position="12"/>
        <end position="31"/>
    </location>
</feature>
<keyword evidence="5 10" id="KW-1133">Transmembrane helix</keyword>
<dbReference type="EMBL" id="QICS01000002">
    <property type="protein sequence ID" value="PXV93446.1"/>
    <property type="molecule type" value="Genomic_DNA"/>
</dbReference>
<organism evidence="13 14">
    <name type="scientific">Lachnotalea glycerini</name>
    <dbReference type="NCBI Taxonomy" id="1763509"/>
    <lineage>
        <taxon>Bacteria</taxon>
        <taxon>Bacillati</taxon>
        <taxon>Bacillota</taxon>
        <taxon>Clostridia</taxon>
        <taxon>Lachnospirales</taxon>
        <taxon>Lachnospiraceae</taxon>
        <taxon>Lachnotalea</taxon>
    </lineage>
</organism>
<dbReference type="PROSITE" id="PS50111">
    <property type="entry name" value="CHEMOTAXIS_TRANSDUC_2"/>
    <property type="match status" value="1"/>
</dbReference>
<keyword evidence="3" id="KW-0145">Chemotaxis</keyword>
<dbReference type="Gene3D" id="6.10.340.10">
    <property type="match status" value="1"/>
</dbReference>
<proteinExistence type="inferred from homology"/>
<dbReference type="SUPFAM" id="SSF58104">
    <property type="entry name" value="Methyl-accepting chemotaxis protein (MCP) signaling domain"/>
    <property type="match status" value="1"/>
</dbReference>
<comment type="subcellular location">
    <subcellularLocation>
        <location evidence="1">Cell membrane</location>
        <topology evidence="1">Multi-pass membrane protein</topology>
    </subcellularLocation>
</comment>
<dbReference type="InterPro" id="IPR003660">
    <property type="entry name" value="HAMP_dom"/>
</dbReference>
<keyword evidence="6 10" id="KW-0472">Membrane</keyword>
<reference evidence="13 14" key="1">
    <citation type="submission" date="2018-05" db="EMBL/GenBank/DDBJ databases">
        <title>Genomic Encyclopedia of Type Strains, Phase IV (KMG-IV): sequencing the most valuable type-strain genomes for metagenomic binning, comparative biology and taxonomic classification.</title>
        <authorList>
            <person name="Goeker M."/>
        </authorList>
    </citation>
    <scope>NUCLEOTIDE SEQUENCE [LARGE SCALE GENOMIC DNA]</scope>
    <source>
        <strain evidence="13 14">DSM 28816</strain>
    </source>
</reference>
<feature type="transmembrane region" description="Helical" evidence="10">
    <location>
        <begin position="277"/>
        <end position="300"/>
    </location>
</feature>
<name>A0A318ER57_9FIRM</name>
<evidence type="ECO:0000256" key="2">
    <source>
        <dbReference type="ARBA" id="ARBA00022475"/>
    </source>
</evidence>
<evidence type="ECO:0000256" key="7">
    <source>
        <dbReference type="ARBA" id="ARBA00023224"/>
    </source>
</evidence>
<evidence type="ECO:0000313" key="13">
    <source>
        <dbReference type="EMBL" id="PXV93446.1"/>
    </source>
</evidence>
<dbReference type="RefSeq" id="WP_110290515.1">
    <property type="nucleotide sequence ID" value="NZ_QICS01000002.1"/>
</dbReference>
<evidence type="ECO:0000256" key="10">
    <source>
        <dbReference type="SAM" id="Phobius"/>
    </source>
</evidence>
<evidence type="ECO:0000256" key="9">
    <source>
        <dbReference type="PROSITE-ProRule" id="PRU00284"/>
    </source>
</evidence>
<dbReference type="Pfam" id="PF02743">
    <property type="entry name" value="dCache_1"/>
    <property type="match status" value="1"/>
</dbReference>
<sequence length="662" mass="72086">MKSIKLKLIIKFSIIIIISNILIGIAALAVASTSLTEEAKTLLVTMSNQGAAVTESRMNTQKKTLETLASLEEIQSMDFDVQKPILKSVLENSGFTDIGVMSTSGKVMYSTGLMIQLSESDSARKALEGDNDAFNFAFNEQSRKVDMMYATPIVKDGNVLGALVGRRDGTSLSEIISDMGYGEEGNVFIINSVGTVIASPNSDLVLNQYNPIELAKEDASLSSLSVAYQKILDEKSGIIEVNLENQNEFYGFSSIPGTEWIIIFTANQTEVLSSIPILLYTCIIIIVITLLICVIITYFMGRSIALPITKAVGIVKRIADLDINADVQEKDLKRKDETGELFRALRSIINNLRSIITQVKESSEQVAASSEELTAISAQSVIAVEGVTNIAKDISQRASLQANNTQEGCLKAEQLGKAIRSNLMGVNELTEASNEVFHALSEGLAEIEHLLKSTKESNDANKQIYEVIIKTNDSSIKIGEASNMINQIAEETNLLSLNAAIEAARAGEAGKGFAVVADEIRKLAEQSARSSKEISQIVEELCSNSRNAVVTVDKVQIIVKEQANGVSSSKEKYILIDEASKKVIETAKKLTVSSQEMDQMKNEILETMQKLTNIAQNNLISTKDTRQAMEEQTSSIEEIADASDGLASLAQNLYEIMNQFQL</sequence>
<dbReference type="PROSITE" id="PS50885">
    <property type="entry name" value="HAMP"/>
    <property type="match status" value="1"/>
</dbReference>
<accession>A0A318ER57</accession>